<reference evidence="1 2" key="1">
    <citation type="journal article" date="2018" name="Sci. Rep.">
        <title>Genomic signatures of local adaptation to the degree of environmental predictability in rotifers.</title>
        <authorList>
            <person name="Franch-Gras L."/>
            <person name="Hahn C."/>
            <person name="Garcia-Roger E.M."/>
            <person name="Carmona M.J."/>
            <person name="Serra M."/>
            <person name="Gomez A."/>
        </authorList>
    </citation>
    <scope>NUCLEOTIDE SEQUENCE [LARGE SCALE GENOMIC DNA]</scope>
    <source>
        <strain evidence="1">HYR1</strain>
    </source>
</reference>
<dbReference type="AlphaFoldDB" id="A0A3M7SVN6"/>
<protein>
    <submittedName>
        <fullName evidence="1">Uncharacterized protein</fullName>
    </submittedName>
</protein>
<dbReference type="Proteomes" id="UP000276133">
    <property type="component" value="Unassembled WGS sequence"/>
</dbReference>
<organism evidence="1 2">
    <name type="scientific">Brachionus plicatilis</name>
    <name type="common">Marine rotifer</name>
    <name type="synonym">Brachionus muelleri</name>
    <dbReference type="NCBI Taxonomy" id="10195"/>
    <lineage>
        <taxon>Eukaryota</taxon>
        <taxon>Metazoa</taxon>
        <taxon>Spiralia</taxon>
        <taxon>Gnathifera</taxon>
        <taxon>Rotifera</taxon>
        <taxon>Eurotatoria</taxon>
        <taxon>Monogononta</taxon>
        <taxon>Pseudotrocha</taxon>
        <taxon>Ploima</taxon>
        <taxon>Brachionidae</taxon>
        <taxon>Brachionus</taxon>
    </lineage>
</organism>
<gene>
    <name evidence="1" type="ORF">BpHYR1_012048</name>
</gene>
<accession>A0A3M7SVN6</accession>
<keyword evidence="2" id="KW-1185">Reference proteome</keyword>
<evidence type="ECO:0000313" key="1">
    <source>
        <dbReference type="EMBL" id="RNA39759.1"/>
    </source>
</evidence>
<sequence length="140" mass="15880">MSLKLFLQNVLADTNFVPPKLSLRKNSAKLLHRLNLGGTNFVSVDTSCRTIFRLIGIKKIVIEKNEISLPQVSHNLLTLSSNLVRLESLQLARQVPQRQTESLQQDYLSSFQMIEFLDLPWLSYKTLSGIGQKNKGQGRL</sequence>
<proteinExistence type="predicted"/>
<name>A0A3M7SVN6_BRAPC</name>
<evidence type="ECO:0000313" key="2">
    <source>
        <dbReference type="Proteomes" id="UP000276133"/>
    </source>
</evidence>
<dbReference type="EMBL" id="REGN01000705">
    <property type="protein sequence ID" value="RNA39759.1"/>
    <property type="molecule type" value="Genomic_DNA"/>
</dbReference>
<comment type="caution">
    <text evidence="1">The sequence shown here is derived from an EMBL/GenBank/DDBJ whole genome shotgun (WGS) entry which is preliminary data.</text>
</comment>